<evidence type="ECO:0000313" key="3">
    <source>
        <dbReference type="EMBL" id="RFO94693.1"/>
    </source>
</evidence>
<evidence type="ECO:0000313" key="4">
    <source>
        <dbReference type="Proteomes" id="UP000260665"/>
    </source>
</evidence>
<gene>
    <name evidence="3" type="ORF">DIC66_22215</name>
</gene>
<comment type="caution">
    <text evidence="3">The sequence shown here is derived from an EMBL/GenBank/DDBJ whole genome shotgun (WGS) entry which is preliminary data.</text>
</comment>
<reference evidence="3 4" key="1">
    <citation type="submission" date="2018-05" db="EMBL/GenBank/DDBJ databases">
        <title>Rhodoferax soyangensis sp.nov., isolated from an oligotrophic freshwater lake.</title>
        <authorList>
            <person name="Park M."/>
        </authorList>
    </citation>
    <scope>NUCLEOTIDE SEQUENCE [LARGE SCALE GENOMIC DNA]</scope>
    <source>
        <strain evidence="3 4">IMCC26218</strain>
    </source>
</reference>
<proteinExistence type="inferred from homology"/>
<dbReference type="OrthoDB" id="8853077at2"/>
<dbReference type="Gene3D" id="3.40.1620.10">
    <property type="entry name" value="YefM-like domain"/>
    <property type="match status" value="1"/>
</dbReference>
<sequence>MQVTATEARDHFGDICDHAKTGPVFVEKDGQIDTVILSARQFAELQADKTIEVQSQRKPQLEPSHVPQGHWCDVMRVW</sequence>
<dbReference type="Pfam" id="PF02604">
    <property type="entry name" value="PhdYeFM_antitox"/>
    <property type="match status" value="1"/>
</dbReference>
<dbReference type="EMBL" id="QFZK01000034">
    <property type="protein sequence ID" value="RFO94693.1"/>
    <property type="molecule type" value="Genomic_DNA"/>
</dbReference>
<evidence type="ECO:0000256" key="2">
    <source>
        <dbReference type="RuleBase" id="RU362080"/>
    </source>
</evidence>
<dbReference type="InterPro" id="IPR036165">
    <property type="entry name" value="YefM-like_sf"/>
</dbReference>
<evidence type="ECO:0000256" key="1">
    <source>
        <dbReference type="ARBA" id="ARBA00009981"/>
    </source>
</evidence>
<protein>
    <recommendedName>
        <fullName evidence="2">Antitoxin</fullName>
    </recommendedName>
</protein>
<name>A0A3E1R658_9BURK</name>
<dbReference type="InterPro" id="IPR006442">
    <property type="entry name" value="Antitoxin_Phd/YefM"/>
</dbReference>
<comment type="similarity">
    <text evidence="1 2">Belongs to the phD/YefM antitoxin family.</text>
</comment>
<comment type="function">
    <text evidence="2">Antitoxin component of a type II toxin-antitoxin (TA) system.</text>
</comment>
<dbReference type="Proteomes" id="UP000260665">
    <property type="component" value="Unassembled WGS sequence"/>
</dbReference>
<dbReference type="RefSeq" id="WP_117180371.1">
    <property type="nucleotide sequence ID" value="NZ_QFZK01000034.1"/>
</dbReference>
<dbReference type="SUPFAM" id="SSF143120">
    <property type="entry name" value="YefM-like"/>
    <property type="match status" value="1"/>
</dbReference>
<accession>A0A3E1R658</accession>
<organism evidence="3 4">
    <name type="scientific">Rhodoferax lacus</name>
    <dbReference type="NCBI Taxonomy" id="2184758"/>
    <lineage>
        <taxon>Bacteria</taxon>
        <taxon>Pseudomonadati</taxon>
        <taxon>Pseudomonadota</taxon>
        <taxon>Betaproteobacteria</taxon>
        <taxon>Burkholderiales</taxon>
        <taxon>Comamonadaceae</taxon>
        <taxon>Rhodoferax</taxon>
    </lineage>
</organism>
<dbReference type="AlphaFoldDB" id="A0A3E1R658"/>
<keyword evidence="4" id="KW-1185">Reference proteome</keyword>